<name>A0A1H9CPT4_9HYPH</name>
<organism evidence="10 11">
    <name type="scientific">Faunimonas pinastri</name>
    <dbReference type="NCBI Taxonomy" id="1855383"/>
    <lineage>
        <taxon>Bacteria</taxon>
        <taxon>Pseudomonadati</taxon>
        <taxon>Pseudomonadota</taxon>
        <taxon>Alphaproteobacteria</taxon>
        <taxon>Hyphomicrobiales</taxon>
        <taxon>Afifellaceae</taxon>
        <taxon>Faunimonas</taxon>
    </lineage>
</organism>
<feature type="transmembrane region" description="Helical" evidence="8">
    <location>
        <begin position="269"/>
        <end position="289"/>
    </location>
</feature>
<sequence length="531" mass="58567">MSNEGSCAPAGPRGARWLLPDWLATTWGIALVVVLYGAVHAGLRVWASPALGTDDMLENLWVQTLQLGYHLRQPPLYEWLLWTVQQGFGPTVQSALIVKYSLLTLTAVFLFNAARFAIRDPRIAALAVLSYSLFYQIGWNMLEGVTQTNLLMTCCAATAWTFARCLRNGRWLDYACLGLALGAGILAKFSFPLFPLAMFAAAASMPELRRRIRPSGLIVALVIAVVVVSPFALWIILGDRPLVANAATVMTDNGRLGHMARAFRGLSRLAASLSGFSVALVPLLLVLFWRSFLSPARAAGAIESVPADERQAEAFARLFGRTVLIAILLAVVGIVAVGSTYVKERHMHPLLLLLPIWMFARIERAGVETQRLNWIKWSIAAVAGLLLAIRLVTFLAPEHAVCGKLCRPMRPYAALRPGLISLGFSGGTLIGVDDYTAGNLRSQFPEARALSLRDDWRPPRPKNRDCWLVWEAGEHGPQPIEKAKQKTNPPPAGLGEDHFIEGNWFHLWKRPGYRVTTWGVRQLDPENPVCR</sequence>
<comment type="subcellular location">
    <subcellularLocation>
        <location evidence="1">Cell membrane</location>
        <topology evidence="1">Multi-pass membrane protein</topology>
    </subcellularLocation>
</comment>
<dbReference type="AlphaFoldDB" id="A0A1H9CPT4"/>
<keyword evidence="2" id="KW-1003">Cell membrane</keyword>
<keyword evidence="4 10" id="KW-0808">Transferase</keyword>
<feature type="transmembrane region" description="Helical" evidence="8">
    <location>
        <begin position="123"/>
        <end position="142"/>
    </location>
</feature>
<accession>A0A1H9CPT4</accession>
<evidence type="ECO:0000256" key="7">
    <source>
        <dbReference type="ARBA" id="ARBA00023136"/>
    </source>
</evidence>
<evidence type="ECO:0000256" key="2">
    <source>
        <dbReference type="ARBA" id="ARBA00022475"/>
    </source>
</evidence>
<feature type="transmembrane region" description="Helical" evidence="8">
    <location>
        <begin position="92"/>
        <end position="111"/>
    </location>
</feature>
<keyword evidence="3 10" id="KW-0328">Glycosyltransferase</keyword>
<evidence type="ECO:0000256" key="3">
    <source>
        <dbReference type="ARBA" id="ARBA00022676"/>
    </source>
</evidence>
<evidence type="ECO:0000256" key="6">
    <source>
        <dbReference type="ARBA" id="ARBA00022989"/>
    </source>
</evidence>
<evidence type="ECO:0000259" key="9">
    <source>
        <dbReference type="Pfam" id="PF13231"/>
    </source>
</evidence>
<evidence type="ECO:0000256" key="8">
    <source>
        <dbReference type="SAM" id="Phobius"/>
    </source>
</evidence>
<dbReference type="STRING" id="1855383.SAMN05216548_102213"/>
<dbReference type="EMBL" id="FOFG01000002">
    <property type="protein sequence ID" value="SEQ03091.1"/>
    <property type="molecule type" value="Genomic_DNA"/>
</dbReference>
<dbReference type="Pfam" id="PF13231">
    <property type="entry name" value="PMT_2"/>
    <property type="match status" value="1"/>
</dbReference>
<feature type="domain" description="Glycosyltransferase RgtA/B/C/D-like" evidence="9">
    <location>
        <begin position="73"/>
        <end position="234"/>
    </location>
</feature>
<dbReference type="InterPro" id="IPR050297">
    <property type="entry name" value="LipidA_mod_glycosyltrf_83"/>
</dbReference>
<feature type="transmembrane region" description="Helical" evidence="8">
    <location>
        <begin position="22"/>
        <end position="47"/>
    </location>
</feature>
<evidence type="ECO:0000256" key="4">
    <source>
        <dbReference type="ARBA" id="ARBA00022679"/>
    </source>
</evidence>
<feature type="transmembrane region" description="Helical" evidence="8">
    <location>
        <begin position="318"/>
        <end position="340"/>
    </location>
</feature>
<dbReference type="InterPro" id="IPR038731">
    <property type="entry name" value="RgtA/B/C-like"/>
</dbReference>
<evidence type="ECO:0000256" key="1">
    <source>
        <dbReference type="ARBA" id="ARBA00004651"/>
    </source>
</evidence>
<feature type="transmembrane region" description="Helical" evidence="8">
    <location>
        <begin position="215"/>
        <end position="237"/>
    </location>
</feature>
<protein>
    <submittedName>
        <fullName evidence="10">Dolichyl-phosphate-mannose-protein mannosyltransferase</fullName>
    </submittedName>
</protein>
<feature type="transmembrane region" description="Helical" evidence="8">
    <location>
        <begin position="177"/>
        <end position="203"/>
    </location>
</feature>
<dbReference type="RefSeq" id="WP_092495380.1">
    <property type="nucleotide sequence ID" value="NZ_FOFG01000002.1"/>
</dbReference>
<evidence type="ECO:0000313" key="11">
    <source>
        <dbReference type="Proteomes" id="UP000199647"/>
    </source>
</evidence>
<dbReference type="GO" id="GO:0005886">
    <property type="term" value="C:plasma membrane"/>
    <property type="evidence" value="ECO:0007669"/>
    <property type="project" value="UniProtKB-SubCell"/>
</dbReference>
<proteinExistence type="predicted"/>
<evidence type="ECO:0000256" key="5">
    <source>
        <dbReference type="ARBA" id="ARBA00022692"/>
    </source>
</evidence>
<keyword evidence="7 8" id="KW-0472">Membrane</keyword>
<dbReference type="PANTHER" id="PTHR33908:SF11">
    <property type="entry name" value="MEMBRANE PROTEIN"/>
    <property type="match status" value="1"/>
</dbReference>
<reference evidence="10 11" key="1">
    <citation type="submission" date="2016-10" db="EMBL/GenBank/DDBJ databases">
        <authorList>
            <person name="de Groot N.N."/>
        </authorList>
    </citation>
    <scope>NUCLEOTIDE SEQUENCE [LARGE SCALE GENOMIC DNA]</scope>
    <source>
        <strain evidence="10 11">A52C2</strain>
    </source>
</reference>
<gene>
    <name evidence="10" type="ORF">SAMN05216548_102213</name>
</gene>
<dbReference type="GO" id="GO:0009103">
    <property type="term" value="P:lipopolysaccharide biosynthetic process"/>
    <property type="evidence" value="ECO:0007669"/>
    <property type="project" value="UniProtKB-ARBA"/>
</dbReference>
<evidence type="ECO:0000313" key="10">
    <source>
        <dbReference type="EMBL" id="SEQ03091.1"/>
    </source>
</evidence>
<keyword evidence="5 8" id="KW-0812">Transmembrane</keyword>
<keyword evidence="6 8" id="KW-1133">Transmembrane helix</keyword>
<dbReference type="Proteomes" id="UP000199647">
    <property type="component" value="Unassembled WGS sequence"/>
</dbReference>
<dbReference type="OrthoDB" id="8430752at2"/>
<dbReference type="GO" id="GO:0016763">
    <property type="term" value="F:pentosyltransferase activity"/>
    <property type="evidence" value="ECO:0007669"/>
    <property type="project" value="TreeGrafter"/>
</dbReference>
<dbReference type="PANTHER" id="PTHR33908">
    <property type="entry name" value="MANNOSYLTRANSFERASE YKCB-RELATED"/>
    <property type="match status" value="1"/>
</dbReference>
<keyword evidence="11" id="KW-1185">Reference proteome</keyword>